<dbReference type="InterPro" id="IPR002146">
    <property type="entry name" value="ATP_synth_b/b'su_bac/chlpt"/>
</dbReference>
<evidence type="ECO:0000256" key="6">
    <source>
        <dbReference type="ARBA" id="ARBA00022989"/>
    </source>
</evidence>
<name>A0AAV4FN28_9GAST</name>
<evidence type="ECO:0000256" key="7">
    <source>
        <dbReference type="ARBA" id="ARBA00023065"/>
    </source>
</evidence>
<evidence type="ECO:0000256" key="5">
    <source>
        <dbReference type="ARBA" id="ARBA00022781"/>
    </source>
</evidence>
<keyword evidence="11" id="KW-0175">Coiled coil</keyword>
<evidence type="ECO:0000256" key="11">
    <source>
        <dbReference type="SAM" id="Coils"/>
    </source>
</evidence>
<keyword evidence="2 10" id="KW-0813">Transport</keyword>
<evidence type="ECO:0000313" key="13">
    <source>
        <dbReference type="Proteomes" id="UP000762676"/>
    </source>
</evidence>
<dbReference type="GO" id="GO:0045259">
    <property type="term" value="C:proton-transporting ATP synthase complex"/>
    <property type="evidence" value="ECO:0007669"/>
    <property type="project" value="UniProtKB-KW"/>
</dbReference>
<dbReference type="GO" id="GO:0015986">
    <property type="term" value="P:proton motive force-driven ATP synthesis"/>
    <property type="evidence" value="ECO:0007669"/>
    <property type="project" value="InterPro"/>
</dbReference>
<comment type="function">
    <text evidence="9">F(1)F(0) ATP synthase produces ATP from ADP in the presence of a proton or sodium gradient. F-type ATPases consist of two structural domains, F(1) containing the extramembraneous catalytic core and F(0) containing the membrane proton channel, linked together by a central stalk and a peripheral stalk. During catalysis, ATP synthesis in the catalytic domain of F(1) is coupled via a rotary mechanism of the central stalk subunits to proton translocation.</text>
</comment>
<sequence length="107" mass="12370">MQNIQADNRRILEEAKKERAGILGEARKMKDQIVAQAKQQAEVESRKLLEQTKLVIERERKEAVEELKEKVATLSVSMAEVVLKDELSSKEKQTKLVEDRLKDIRLN</sequence>
<keyword evidence="7 10" id="KW-0406">Ion transport</keyword>
<keyword evidence="13" id="KW-1185">Reference proteome</keyword>
<evidence type="ECO:0000256" key="1">
    <source>
        <dbReference type="ARBA" id="ARBA00004167"/>
    </source>
</evidence>
<keyword evidence="3 10" id="KW-0138">CF(0)</keyword>
<keyword evidence="4 10" id="KW-0812">Transmembrane</keyword>
<dbReference type="Gene3D" id="1.20.5.620">
    <property type="entry name" value="F1F0 ATP synthase subunit B, membrane domain"/>
    <property type="match status" value="1"/>
</dbReference>
<evidence type="ECO:0000256" key="10">
    <source>
        <dbReference type="RuleBase" id="RU003848"/>
    </source>
</evidence>
<evidence type="ECO:0000256" key="8">
    <source>
        <dbReference type="ARBA" id="ARBA00023136"/>
    </source>
</evidence>
<evidence type="ECO:0000256" key="2">
    <source>
        <dbReference type="ARBA" id="ARBA00022448"/>
    </source>
</evidence>
<dbReference type="CDD" id="cd06503">
    <property type="entry name" value="ATP-synt_Fo_b"/>
    <property type="match status" value="1"/>
</dbReference>
<dbReference type="InterPro" id="IPR028987">
    <property type="entry name" value="ATP_synth_B-like_membr_sf"/>
</dbReference>
<protein>
    <submittedName>
        <fullName evidence="12">ATP synthase subunit b</fullName>
    </submittedName>
</protein>
<reference evidence="12 13" key="1">
    <citation type="journal article" date="2021" name="Elife">
        <title>Chloroplast acquisition without the gene transfer in kleptoplastic sea slugs, Plakobranchus ocellatus.</title>
        <authorList>
            <person name="Maeda T."/>
            <person name="Takahashi S."/>
            <person name="Yoshida T."/>
            <person name="Shimamura S."/>
            <person name="Takaki Y."/>
            <person name="Nagai Y."/>
            <person name="Toyoda A."/>
            <person name="Suzuki Y."/>
            <person name="Arimoto A."/>
            <person name="Ishii H."/>
            <person name="Satoh N."/>
            <person name="Nishiyama T."/>
            <person name="Hasebe M."/>
            <person name="Maruyama T."/>
            <person name="Minagawa J."/>
            <person name="Obokata J."/>
            <person name="Shigenobu S."/>
        </authorList>
    </citation>
    <scope>NUCLEOTIDE SEQUENCE [LARGE SCALE GENOMIC DNA]</scope>
</reference>
<comment type="caution">
    <text evidence="12">The sequence shown here is derived from an EMBL/GenBank/DDBJ whole genome shotgun (WGS) entry which is preliminary data.</text>
</comment>
<dbReference type="SUPFAM" id="SSF81573">
    <property type="entry name" value="F1F0 ATP synthase subunit B, membrane domain"/>
    <property type="match status" value="1"/>
</dbReference>
<feature type="coiled-coil region" evidence="11">
    <location>
        <begin position="12"/>
        <end position="69"/>
    </location>
</feature>
<dbReference type="GO" id="GO:0015078">
    <property type="term" value="F:proton transmembrane transporter activity"/>
    <property type="evidence" value="ECO:0007669"/>
    <property type="project" value="InterPro"/>
</dbReference>
<keyword evidence="6" id="KW-1133">Transmembrane helix</keyword>
<evidence type="ECO:0000256" key="9">
    <source>
        <dbReference type="ARBA" id="ARBA00025198"/>
    </source>
</evidence>
<dbReference type="Proteomes" id="UP000762676">
    <property type="component" value="Unassembled WGS sequence"/>
</dbReference>
<dbReference type="AlphaFoldDB" id="A0AAV4FN28"/>
<dbReference type="EMBL" id="BMAT01004494">
    <property type="protein sequence ID" value="GFR74624.1"/>
    <property type="molecule type" value="Genomic_DNA"/>
</dbReference>
<evidence type="ECO:0000256" key="3">
    <source>
        <dbReference type="ARBA" id="ARBA00022547"/>
    </source>
</evidence>
<dbReference type="Pfam" id="PF00430">
    <property type="entry name" value="ATP-synt_B"/>
    <property type="match status" value="1"/>
</dbReference>
<keyword evidence="8" id="KW-0472">Membrane</keyword>
<gene>
    <name evidence="12" type="ORF">ElyMa_002167900</name>
</gene>
<organism evidence="12 13">
    <name type="scientific">Elysia marginata</name>
    <dbReference type="NCBI Taxonomy" id="1093978"/>
    <lineage>
        <taxon>Eukaryota</taxon>
        <taxon>Metazoa</taxon>
        <taxon>Spiralia</taxon>
        <taxon>Lophotrochozoa</taxon>
        <taxon>Mollusca</taxon>
        <taxon>Gastropoda</taxon>
        <taxon>Heterobranchia</taxon>
        <taxon>Euthyneura</taxon>
        <taxon>Panpulmonata</taxon>
        <taxon>Sacoglossa</taxon>
        <taxon>Placobranchoidea</taxon>
        <taxon>Plakobranchidae</taxon>
        <taxon>Elysia</taxon>
    </lineage>
</organism>
<comment type="subcellular location">
    <subcellularLocation>
        <location evidence="1">Membrane</location>
        <topology evidence="1">Single-pass membrane protein</topology>
    </subcellularLocation>
</comment>
<proteinExistence type="inferred from homology"/>
<evidence type="ECO:0000256" key="4">
    <source>
        <dbReference type="ARBA" id="ARBA00022692"/>
    </source>
</evidence>
<evidence type="ECO:0000313" key="12">
    <source>
        <dbReference type="EMBL" id="GFR74624.1"/>
    </source>
</evidence>
<accession>A0AAV4FN28</accession>
<keyword evidence="5 10" id="KW-0375">Hydrogen ion transport</keyword>
<comment type="similarity">
    <text evidence="10">Belongs to the ATPase B chain family.</text>
</comment>